<evidence type="ECO:0000256" key="1">
    <source>
        <dbReference type="SAM" id="MobiDB-lite"/>
    </source>
</evidence>
<protein>
    <submittedName>
        <fullName evidence="2">Uncharacterized protein</fullName>
    </submittedName>
</protein>
<keyword evidence="3" id="KW-1185">Reference proteome</keyword>
<dbReference type="AlphaFoldDB" id="A0AAW0V0K7"/>
<dbReference type="Proteomes" id="UP001487740">
    <property type="component" value="Unassembled WGS sequence"/>
</dbReference>
<dbReference type="EMBL" id="JARAKH010000003">
    <property type="protein sequence ID" value="KAK8405884.1"/>
    <property type="molecule type" value="Genomic_DNA"/>
</dbReference>
<feature type="compositionally biased region" description="Pro residues" evidence="1">
    <location>
        <begin position="145"/>
        <end position="156"/>
    </location>
</feature>
<organism evidence="2 3">
    <name type="scientific">Scylla paramamosain</name>
    <name type="common">Mud crab</name>
    <dbReference type="NCBI Taxonomy" id="85552"/>
    <lineage>
        <taxon>Eukaryota</taxon>
        <taxon>Metazoa</taxon>
        <taxon>Ecdysozoa</taxon>
        <taxon>Arthropoda</taxon>
        <taxon>Crustacea</taxon>
        <taxon>Multicrustacea</taxon>
        <taxon>Malacostraca</taxon>
        <taxon>Eumalacostraca</taxon>
        <taxon>Eucarida</taxon>
        <taxon>Decapoda</taxon>
        <taxon>Pleocyemata</taxon>
        <taxon>Brachyura</taxon>
        <taxon>Eubrachyura</taxon>
        <taxon>Portunoidea</taxon>
        <taxon>Portunidae</taxon>
        <taxon>Portuninae</taxon>
        <taxon>Scylla</taxon>
    </lineage>
</organism>
<comment type="caution">
    <text evidence="2">The sequence shown here is derived from an EMBL/GenBank/DDBJ whole genome shotgun (WGS) entry which is preliminary data.</text>
</comment>
<feature type="non-terminal residue" evidence="2">
    <location>
        <position position="1"/>
    </location>
</feature>
<sequence length="182" mass="18602">LALGGGSTMMASPLNIKSEEVMSPDWSACTYRFPGLASCAAGGVDPLKAMGVAGRGGEESKVVGGYTSSLLPNLRSHPHDSSELPHVSTTTTTTSTNNNNNNSSSSSSSSSTTGLPIHAPPPSTPDDRDTPHDNKVTTPLFNTPRPAPPRAPPPPTAGLEGRWGFVDAKGRAGRDGAGGGRK</sequence>
<gene>
    <name evidence="2" type="ORF">O3P69_001983</name>
</gene>
<name>A0AAW0V0K7_SCYPA</name>
<proteinExistence type="predicted"/>
<evidence type="ECO:0000313" key="3">
    <source>
        <dbReference type="Proteomes" id="UP001487740"/>
    </source>
</evidence>
<feature type="compositionally biased region" description="Low complexity" evidence="1">
    <location>
        <begin position="88"/>
        <end position="113"/>
    </location>
</feature>
<feature type="region of interest" description="Disordered" evidence="1">
    <location>
        <begin position="55"/>
        <end position="182"/>
    </location>
</feature>
<evidence type="ECO:0000313" key="2">
    <source>
        <dbReference type="EMBL" id="KAK8405884.1"/>
    </source>
</evidence>
<accession>A0AAW0V0K7</accession>
<feature type="compositionally biased region" description="Basic and acidic residues" evidence="1">
    <location>
        <begin position="125"/>
        <end position="135"/>
    </location>
</feature>
<reference evidence="2 3" key="1">
    <citation type="submission" date="2023-03" db="EMBL/GenBank/DDBJ databases">
        <title>High-quality genome of Scylla paramamosain provides insights in environmental adaptation.</title>
        <authorList>
            <person name="Zhang L."/>
        </authorList>
    </citation>
    <scope>NUCLEOTIDE SEQUENCE [LARGE SCALE GENOMIC DNA]</scope>
    <source>
        <strain evidence="2">LZ_2023a</strain>
        <tissue evidence="2">Muscle</tissue>
    </source>
</reference>